<protein>
    <recommendedName>
        <fullName evidence="3">IclR-ED domain-containing protein</fullName>
    </recommendedName>
</protein>
<accession>A0ABR9JPY1</accession>
<proteinExistence type="predicted"/>
<evidence type="ECO:0008006" key="3">
    <source>
        <dbReference type="Google" id="ProtNLM"/>
    </source>
</evidence>
<comment type="caution">
    <text evidence="1">The sequence shown here is derived from an EMBL/GenBank/DDBJ whole genome shotgun (WGS) entry which is preliminary data.</text>
</comment>
<keyword evidence="2" id="KW-1185">Reference proteome</keyword>
<evidence type="ECO:0000313" key="2">
    <source>
        <dbReference type="Proteomes" id="UP000627838"/>
    </source>
</evidence>
<name>A0ABR9JPY1_9ACTN</name>
<evidence type="ECO:0000313" key="1">
    <source>
        <dbReference type="EMBL" id="MBE1532458.1"/>
    </source>
</evidence>
<dbReference type="RefSeq" id="WP_192759145.1">
    <property type="nucleotide sequence ID" value="NZ_JADBDZ010000001.1"/>
</dbReference>
<organism evidence="1 2">
    <name type="scientific">Actinomadura algeriensis</name>
    <dbReference type="NCBI Taxonomy" id="1679523"/>
    <lineage>
        <taxon>Bacteria</taxon>
        <taxon>Bacillati</taxon>
        <taxon>Actinomycetota</taxon>
        <taxon>Actinomycetes</taxon>
        <taxon>Streptosporangiales</taxon>
        <taxon>Thermomonosporaceae</taxon>
        <taxon>Actinomadura</taxon>
    </lineage>
</organism>
<dbReference type="EMBL" id="JADBDZ010000001">
    <property type="protein sequence ID" value="MBE1532458.1"/>
    <property type="molecule type" value="Genomic_DNA"/>
</dbReference>
<reference evidence="1 2" key="1">
    <citation type="submission" date="2020-10" db="EMBL/GenBank/DDBJ databases">
        <title>Sequencing the genomes of 1000 actinobacteria strains.</title>
        <authorList>
            <person name="Klenk H.-P."/>
        </authorList>
    </citation>
    <scope>NUCLEOTIDE SEQUENCE [LARGE SCALE GENOMIC DNA]</scope>
    <source>
        <strain evidence="1 2">DSM 46744</strain>
    </source>
</reference>
<sequence>MVAKAVEERRVSLETAHPGWCVGLSRTGVMWVATRRRTLSGRELRAGLVQSVIEDSADALAERLAEQDDAELRAGIVR</sequence>
<dbReference type="Proteomes" id="UP000627838">
    <property type="component" value="Unassembled WGS sequence"/>
</dbReference>
<gene>
    <name evidence="1" type="ORF">H4W34_002291</name>
</gene>